<dbReference type="EMBL" id="JBJYXY010000001">
    <property type="protein sequence ID" value="MFN2976255.1"/>
    <property type="molecule type" value="Genomic_DNA"/>
</dbReference>
<feature type="transmembrane region" description="Helical" evidence="1">
    <location>
        <begin position="966"/>
        <end position="988"/>
    </location>
</feature>
<feature type="transmembrane region" description="Helical" evidence="1">
    <location>
        <begin position="520"/>
        <end position="539"/>
    </location>
</feature>
<feature type="transmembrane region" description="Helical" evidence="1">
    <location>
        <begin position="895"/>
        <end position="915"/>
    </location>
</feature>
<keyword evidence="1" id="KW-1133">Transmembrane helix</keyword>
<keyword evidence="1" id="KW-0472">Membrane</keyword>
<feature type="transmembrane region" description="Helical" evidence="1">
    <location>
        <begin position="334"/>
        <end position="353"/>
    </location>
</feature>
<dbReference type="PANTHER" id="PTHR32063:SF8">
    <property type="entry name" value="CATION EFFLUX PROTEIN"/>
    <property type="match status" value="1"/>
</dbReference>
<dbReference type="InterPro" id="IPR001036">
    <property type="entry name" value="Acrflvin-R"/>
</dbReference>
<keyword evidence="1" id="KW-0812">Transmembrane</keyword>
<feature type="transmembrane region" description="Helical" evidence="1">
    <location>
        <begin position="921"/>
        <end position="945"/>
    </location>
</feature>
<dbReference type="RefSeq" id="WP_263412259.1">
    <property type="nucleotide sequence ID" value="NZ_BAABBH010000001.1"/>
</dbReference>
<dbReference type="InterPro" id="IPR027463">
    <property type="entry name" value="AcrB_DN_DC_subdom"/>
</dbReference>
<dbReference type="PRINTS" id="PR00702">
    <property type="entry name" value="ACRIFLAVINRP"/>
</dbReference>
<feature type="transmembrane region" description="Helical" evidence="1">
    <location>
        <begin position="359"/>
        <end position="379"/>
    </location>
</feature>
<dbReference type="Gene3D" id="3.30.70.1320">
    <property type="entry name" value="Multidrug efflux transporter AcrB pore domain like"/>
    <property type="match status" value="1"/>
</dbReference>
<dbReference type="Gene3D" id="3.30.70.1430">
    <property type="entry name" value="Multidrug efflux transporter AcrB pore domain"/>
    <property type="match status" value="2"/>
</dbReference>
<evidence type="ECO:0000313" key="2">
    <source>
        <dbReference type="EMBL" id="MFN2976255.1"/>
    </source>
</evidence>
<feature type="transmembrane region" description="Helical" evidence="1">
    <location>
        <begin position="1000"/>
        <end position="1023"/>
    </location>
</feature>
<dbReference type="SUPFAM" id="SSF82693">
    <property type="entry name" value="Multidrug efflux transporter AcrB pore domain, PN1, PN2, PC1 and PC2 subdomains"/>
    <property type="match status" value="2"/>
</dbReference>
<dbReference type="PANTHER" id="PTHR32063">
    <property type="match status" value="1"/>
</dbReference>
<dbReference type="Pfam" id="PF00873">
    <property type="entry name" value="ACR_tran"/>
    <property type="match status" value="1"/>
</dbReference>
<feature type="transmembrane region" description="Helical" evidence="1">
    <location>
        <begin position="432"/>
        <end position="451"/>
    </location>
</feature>
<dbReference type="Gene3D" id="1.20.1640.10">
    <property type="entry name" value="Multidrug efflux transporter AcrB transmembrane domain"/>
    <property type="match status" value="2"/>
</dbReference>
<dbReference type="SUPFAM" id="SSF82866">
    <property type="entry name" value="Multidrug efflux transporter AcrB transmembrane domain"/>
    <property type="match status" value="2"/>
</dbReference>
<protein>
    <submittedName>
        <fullName evidence="2">Efflux RND transporter permease subunit</fullName>
    </submittedName>
</protein>
<dbReference type="Proteomes" id="UP001634747">
    <property type="component" value="Unassembled WGS sequence"/>
</dbReference>
<feature type="transmembrane region" description="Helical" evidence="1">
    <location>
        <begin position="463"/>
        <end position="486"/>
    </location>
</feature>
<reference evidence="2 3" key="1">
    <citation type="submission" date="2024-12" db="EMBL/GenBank/DDBJ databases">
        <authorList>
            <person name="Lee Y."/>
        </authorList>
    </citation>
    <scope>NUCLEOTIDE SEQUENCE [LARGE SCALE GENOMIC DNA]</scope>
    <source>
        <strain evidence="2 3">03SUJ4</strain>
    </source>
</reference>
<organism evidence="2 3">
    <name type="scientific">Terriglobus aquaticus</name>
    <dbReference type="NCBI Taxonomy" id="940139"/>
    <lineage>
        <taxon>Bacteria</taxon>
        <taxon>Pseudomonadati</taxon>
        <taxon>Acidobacteriota</taxon>
        <taxon>Terriglobia</taxon>
        <taxon>Terriglobales</taxon>
        <taxon>Acidobacteriaceae</taxon>
        <taxon>Terriglobus</taxon>
    </lineage>
</organism>
<accession>A0ABW9KMW6</accession>
<keyword evidence="3" id="KW-1185">Reference proteome</keyword>
<name>A0ABW9KMW6_9BACT</name>
<sequence length="1047" mass="112891">MRLVLAALSRPLAVIVALIAILGGFALSLGRMRTDIFPEVGNPVIYVAQPYGGMTPAQMEGFLTYYYEYHFLYITGIESVDSKSIQGAALMKLSFREGTNMQQAMAETVGYVTRARAFMPPGTVPPFITRFDPGSVAVGLLLFTSTNHTQGELQNIALNQVRPLFATLPGVSAPPPFGGNQRTIVVTLDPDKLKQYHISPEQAISAVSTGSVVAPSGNLYDGTLNRIVRNNATLGPELGELMNTPIHPGSGTSVYLRDIGAVDNGTDIVTAYAHVDGRRTVYIPVTKRSDASTLAVISAVKAAIPLFKKAIPDDVDVQLAFDQSGYVSHAINGLVREAIIGAVLTGIVVLFFLRDWRGALIVVANIPFALFTAVLLLWATGQTINIMTLGGLALAVGVLVDEATVEIENIHTQLLPGVSRAKAVLEACKRTVIARLLSMLCVLAVFVPSFFMKGVGRQLFVPLSLAVGFAMIASYLLSSSLVPVFGTWMMKETHRREESEGAFGRLRARYEKFLDAVLKFRWPVILTYFGVSIVVLVLVTPHLGTEIFPDVNGPVLRMRLKAPVGTRIEETEPMILQALDLIRKTIGKENVEITSDYVGVQPSSYPINLVHLFSSGPEEAMVQVQLRPGHPDDERLREDLRSAFSKEMPSLHLSFEAGDIVSQVMSFGSPTPVQIDVQGVNLEQNYAQLAKIEAELHKLSFLRDISIVQPQKYPTVEVNIDRQYAGQFGLTMADVTNSMVAATGSSRFTSPNYWRDPNTGNAFQIQVQIPPSRAQGMPALSSLPLMRDGLSQPQLDQVASLQYGTMPEMIERLSGQRVVSLTANLHGVTLGEAQQKIKDALAKMPAPPKGSVVTVRGEVPALEETISGLRVGLLLAIATIFLLLMAYFQSLRLPLAVLSTIPGVLCGVVLMLLVTRTTLNIQSFMGAIMAVGISVANAILLVTFAEHARQQEGAEVAAHTGAVGRLRAILMTATAMICGMIPMAIGFGEGGAQSAPLARAVIGGLLFSTFATLAVLPAIYGLLQRRASVTSNSLNPEDPASRYYAQS</sequence>
<feature type="transmembrane region" description="Helical" evidence="1">
    <location>
        <begin position="869"/>
        <end position="888"/>
    </location>
</feature>
<dbReference type="Gene3D" id="3.30.2090.10">
    <property type="entry name" value="Multidrug efflux transporter AcrB TolC docking domain, DN and DC subdomains"/>
    <property type="match status" value="2"/>
</dbReference>
<dbReference type="SUPFAM" id="SSF82714">
    <property type="entry name" value="Multidrug efflux transporter AcrB TolC docking domain, DN and DC subdomains"/>
    <property type="match status" value="2"/>
</dbReference>
<comment type="caution">
    <text evidence="2">The sequence shown here is derived from an EMBL/GenBank/DDBJ whole genome shotgun (WGS) entry which is preliminary data.</text>
</comment>
<feature type="transmembrane region" description="Helical" evidence="1">
    <location>
        <begin position="12"/>
        <end position="30"/>
    </location>
</feature>
<gene>
    <name evidence="2" type="ORF">ACK2TP_10825</name>
</gene>
<proteinExistence type="predicted"/>
<evidence type="ECO:0000256" key="1">
    <source>
        <dbReference type="SAM" id="Phobius"/>
    </source>
</evidence>
<evidence type="ECO:0000313" key="3">
    <source>
        <dbReference type="Proteomes" id="UP001634747"/>
    </source>
</evidence>
<dbReference type="Gene3D" id="3.30.70.1440">
    <property type="entry name" value="Multidrug efflux transporter AcrB pore domain"/>
    <property type="match status" value="1"/>
</dbReference>